<dbReference type="InterPro" id="IPR000182">
    <property type="entry name" value="GNAT_dom"/>
</dbReference>
<dbReference type="Pfam" id="PF13508">
    <property type="entry name" value="Acetyltransf_7"/>
    <property type="match status" value="1"/>
</dbReference>
<dbReference type="Proteomes" id="UP000190367">
    <property type="component" value="Unassembled WGS sequence"/>
</dbReference>
<dbReference type="PANTHER" id="PTHR43877">
    <property type="entry name" value="AMINOALKYLPHOSPHONATE N-ACETYLTRANSFERASE-RELATED-RELATED"/>
    <property type="match status" value="1"/>
</dbReference>
<dbReference type="STRING" id="634771.SAMN04488128_103908"/>
<organism evidence="4 5">
    <name type="scientific">Chitinophaga eiseniae</name>
    <dbReference type="NCBI Taxonomy" id="634771"/>
    <lineage>
        <taxon>Bacteria</taxon>
        <taxon>Pseudomonadati</taxon>
        <taxon>Bacteroidota</taxon>
        <taxon>Chitinophagia</taxon>
        <taxon>Chitinophagales</taxon>
        <taxon>Chitinophagaceae</taxon>
        <taxon>Chitinophaga</taxon>
    </lineage>
</organism>
<evidence type="ECO:0000256" key="2">
    <source>
        <dbReference type="ARBA" id="ARBA00023315"/>
    </source>
</evidence>
<dbReference type="GO" id="GO:0016747">
    <property type="term" value="F:acyltransferase activity, transferring groups other than amino-acyl groups"/>
    <property type="evidence" value="ECO:0007669"/>
    <property type="project" value="InterPro"/>
</dbReference>
<dbReference type="EMBL" id="FUWZ01000003">
    <property type="protein sequence ID" value="SKA33870.1"/>
    <property type="molecule type" value="Genomic_DNA"/>
</dbReference>
<reference evidence="5" key="1">
    <citation type="submission" date="2017-02" db="EMBL/GenBank/DDBJ databases">
        <authorList>
            <person name="Varghese N."/>
            <person name="Submissions S."/>
        </authorList>
    </citation>
    <scope>NUCLEOTIDE SEQUENCE [LARGE SCALE GENOMIC DNA]</scope>
    <source>
        <strain evidence="5">DSM 22224</strain>
    </source>
</reference>
<dbReference type="CDD" id="cd04301">
    <property type="entry name" value="NAT_SF"/>
    <property type="match status" value="1"/>
</dbReference>
<sequence>MYLPRMMSSAENMIIQLLEGQDALPYDLLLLADPSREMIDTYISDSRVYLARIGEVRVGVYVLTPLDGKKAEVKNIAVHENWQGRGLGKQLLTDAAIKARELGFETLVIGTGNSSVAQLYLYQRSGFEITAIRKDFFVQHYPEPIYENGIPCKHMIMLEKQL</sequence>
<dbReference type="AlphaFoldDB" id="A0A1T4T060"/>
<dbReference type="Gene3D" id="3.40.630.30">
    <property type="match status" value="1"/>
</dbReference>
<evidence type="ECO:0000256" key="1">
    <source>
        <dbReference type="ARBA" id="ARBA00022679"/>
    </source>
</evidence>
<feature type="domain" description="N-acetyltransferase" evidence="3">
    <location>
        <begin position="13"/>
        <end position="148"/>
    </location>
</feature>
<keyword evidence="1 4" id="KW-0808">Transferase</keyword>
<keyword evidence="2" id="KW-0012">Acyltransferase</keyword>
<dbReference type="SUPFAM" id="SSF55729">
    <property type="entry name" value="Acyl-CoA N-acyltransferases (Nat)"/>
    <property type="match status" value="1"/>
</dbReference>
<accession>A0A1T4T060</accession>
<dbReference type="PROSITE" id="PS51186">
    <property type="entry name" value="GNAT"/>
    <property type="match status" value="1"/>
</dbReference>
<protein>
    <submittedName>
        <fullName evidence="4">Aminoglycoside 6'-N-acetyltransferase I</fullName>
    </submittedName>
</protein>
<keyword evidence="5" id="KW-1185">Reference proteome</keyword>
<gene>
    <name evidence="4" type="ORF">SAMN04488128_103908</name>
</gene>
<evidence type="ECO:0000313" key="4">
    <source>
        <dbReference type="EMBL" id="SKA33870.1"/>
    </source>
</evidence>
<evidence type="ECO:0000259" key="3">
    <source>
        <dbReference type="PROSITE" id="PS51186"/>
    </source>
</evidence>
<evidence type="ECO:0000313" key="5">
    <source>
        <dbReference type="Proteomes" id="UP000190367"/>
    </source>
</evidence>
<dbReference type="InterPro" id="IPR050832">
    <property type="entry name" value="Bact_Acetyltransf"/>
</dbReference>
<proteinExistence type="predicted"/>
<name>A0A1T4T060_9BACT</name>
<dbReference type="InterPro" id="IPR016181">
    <property type="entry name" value="Acyl_CoA_acyltransferase"/>
</dbReference>